<dbReference type="AlphaFoldDB" id="W2UKZ6"/>
<dbReference type="Gene3D" id="1.10.443.10">
    <property type="entry name" value="Intergrase catalytic core"/>
    <property type="match status" value="1"/>
</dbReference>
<organism evidence="2 3">
    <name type="scientific">Zhouia amylolytica AD3</name>
    <dbReference type="NCBI Taxonomy" id="1286632"/>
    <lineage>
        <taxon>Bacteria</taxon>
        <taxon>Pseudomonadati</taxon>
        <taxon>Bacteroidota</taxon>
        <taxon>Flavobacteriia</taxon>
        <taxon>Flavobacteriales</taxon>
        <taxon>Flavobacteriaceae</taxon>
        <taxon>Zhouia</taxon>
    </lineage>
</organism>
<comment type="caution">
    <text evidence="2">The sequence shown here is derived from an EMBL/GenBank/DDBJ whole genome shotgun (WGS) entry which is preliminary data.</text>
</comment>
<evidence type="ECO:0000256" key="1">
    <source>
        <dbReference type="ARBA" id="ARBA00023172"/>
    </source>
</evidence>
<evidence type="ECO:0000313" key="3">
    <source>
        <dbReference type="Proteomes" id="UP000018850"/>
    </source>
</evidence>
<dbReference type="eggNOG" id="COG0582">
    <property type="taxonomic scope" value="Bacteria"/>
</dbReference>
<dbReference type="InterPro" id="IPR013762">
    <property type="entry name" value="Integrase-like_cat_sf"/>
</dbReference>
<dbReference type="GO" id="GO:0015074">
    <property type="term" value="P:DNA integration"/>
    <property type="evidence" value="ECO:0007669"/>
    <property type="project" value="InterPro"/>
</dbReference>
<sequence>MKRYNNSFPPKLSEPILRENIKTACSSAGFKDLINVSYTKAGKLVKKEIPKYHLVKTHTARRSFCTNHYAAGKSIQDIMLISERKTEREFYKYIRIEKEQKALAILKNGFFD</sequence>
<dbReference type="Proteomes" id="UP000018850">
    <property type="component" value="Unassembled WGS sequence"/>
</dbReference>
<gene>
    <name evidence="2" type="ORF">P278_28110</name>
</gene>
<keyword evidence="1" id="KW-0233">DNA recombination</keyword>
<dbReference type="RefSeq" id="WP_038268106.1">
    <property type="nucleotide sequence ID" value="NZ_AYXY01000026.1"/>
</dbReference>
<dbReference type="InterPro" id="IPR011010">
    <property type="entry name" value="DNA_brk_join_enz"/>
</dbReference>
<evidence type="ECO:0000313" key="2">
    <source>
        <dbReference type="EMBL" id="ETN94007.1"/>
    </source>
</evidence>
<accession>W2UKZ6</accession>
<name>W2UKZ6_9FLAO</name>
<reference evidence="3" key="1">
    <citation type="submission" date="2013-11" db="EMBL/GenBank/DDBJ databases">
        <title>Draft genome sequence from a member of Zhouia, isolated tidal flat.</title>
        <authorList>
            <person name="Jin H."/>
            <person name="Jeon C.O."/>
        </authorList>
    </citation>
    <scope>NUCLEOTIDE SEQUENCE [LARGE SCALE GENOMIC DNA]</scope>
    <source>
        <strain evidence="3">AD3</strain>
    </source>
</reference>
<dbReference type="EMBL" id="AYXY01000026">
    <property type="protein sequence ID" value="ETN94007.1"/>
    <property type="molecule type" value="Genomic_DNA"/>
</dbReference>
<protein>
    <submittedName>
        <fullName evidence="2">Uncharacterized protein</fullName>
    </submittedName>
</protein>
<dbReference type="SUPFAM" id="SSF56349">
    <property type="entry name" value="DNA breaking-rejoining enzymes"/>
    <property type="match status" value="1"/>
</dbReference>
<dbReference type="GO" id="GO:0003677">
    <property type="term" value="F:DNA binding"/>
    <property type="evidence" value="ECO:0007669"/>
    <property type="project" value="InterPro"/>
</dbReference>
<reference evidence="2 3" key="2">
    <citation type="journal article" date="2016" name="Genome Announc.">
        <title>Draft Genome Sequence of Zhouia amylolytica AD3, Isolated from Tidal Flat Sediment.</title>
        <authorList>
            <person name="Jia B."/>
            <person name="Jin H.M."/>
            <person name="Lee H.J."/>
            <person name="Jeon C.O."/>
        </authorList>
    </citation>
    <scope>NUCLEOTIDE SEQUENCE [LARGE SCALE GENOMIC DNA]</scope>
    <source>
        <strain evidence="2 3">AD3</strain>
    </source>
</reference>
<proteinExistence type="predicted"/>
<dbReference type="PATRIC" id="fig|1286632.3.peg.2807"/>
<keyword evidence="3" id="KW-1185">Reference proteome</keyword>
<dbReference type="GO" id="GO:0006310">
    <property type="term" value="P:DNA recombination"/>
    <property type="evidence" value="ECO:0007669"/>
    <property type="project" value="UniProtKB-KW"/>
</dbReference>